<evidence type="ECO:0000313" key="2">
    <source>
        <dbReference type="Proteomes" id="UP001195963"/>
    </source>
</evidence>
<organism evidence="1 2">
    <name type="scientific">Shewanella nanhaiensis</name>
    <dbReference type="NCBI Taxonomy" id="2864872"/>
    <lineage>
        <taxon>Bacteria</taxon>
        <taxon>Pseudomonadati</taxon>
        <taxon>Pseudomonadota</taxon>
        <taxon>Gammaproteobacteria</taxon>
        <taxon>Alteromonadales</taxon>
        <taxon>Shewanellaceae</taxon>
        <taxon>Shewanella</taxon>
    </lineage>
</organism>
<dbReference type="RefSeq" id="WP_220111924.1">
    <property type="nucleotide sequence ID" value="NZ_JAHZST010000051.1"/>
</dbReference>
<keyword evidence="2" id="KW-1185">Reference proteome</keyword>
<dbReference type="EMBL" id="JAHZST010000051">
    <property type="protein sequence ID" value="MBW8186726.1"/>
    <property type="molecule type" value="Genomic_DNA"/>
</dbReference>
<comment type="caution">
    <text evidence="1">The sequence shown here is derived from an EMBL/GenBank/DDBJ whole genome shotgun (WGS) entry which is preliminary data.</text>
</comment>
<protein>
    <submittedName>
        <fullName evidence="1">Uncharacterized protein</fullName>
    </submittedName>
</protein>
<gene>
    <name evidence="1" type="ORF">K0625_24280</name>
</gene>
<sequence>MPFKLRVVDEAIVVGIFSDNHGWASRCAGARAVIQGRAVMARCTVTIGVSEGRSDGDRGARRRGVHGQWQTIGEHVCGDGAVEQLVTVLVGDD</sequence>
<evidence type="ECO:0000313" key="1">
    <source>
        <dbReference type="EMBL" id="MBW8186726.1"/>
    </source>
</evidence>
<name>A0ABS7EAN4_9GAMM</name>
<accession>A0ABS7EAN4</accession>
<reference evidence="1 2" key="1">
    <citation type="submission" date="2021-07" db="EMBL/GenBank/DDBJ databases">
        <title>Shewanella sp. nov, isolated from SCS.</title>
        <authorList>
            <person name="Cao W.R."/>
        </authorList>
    </citation>
    <scope>NUCLEOTIDE SEQUENCE [LARGE SCALE GENOMIC DNA]</scope>
    <source>
        <strain evidence="1 2">NR704-98</strain>
    </source>
</reference>
<proteinExistence type="predicted"/>
<dbReference type="Proteomes" id="UP001195963">
    <property type="component" value="Unassembled WGS sequence"/>
</dbReference>